<name>A0A1I1U6P7_9BACT</name>
<dbReference type="STRING" id="54.SAMN02745121_01009"/>
<evidence type="ECO:0000259" key="2">
    <source>
        <dbReference type="Pfam" id="PF08327"/>
    </source>
</evidence>
<sequence length="166" mass="18429">MNQPIPVPTTEGKSLLVSKSIHVATTPERAFRVFTEQLGTWWPLVSHHIGQVAPATAVIEPFAGGRWFERGVDGSECLWGHVRVWQPPGRLVLSWELNCQWQYEPGQDTEVEVRFIREGDGTRVELEHRLLERYGDKAEHMAGVLGGEGGWGSILASFGRTAEAAA</sequence>
<protein>
    <submittedName>
        <fullName evidence="3">Uncharacterized conserved protein YndB, AHSA1/START domain</fullName>
    </submittedName>
</protein>
<organism evidence="3 4">
    <name type="scientific">Nannocystis exedens</name>
    <dbReference type="NCBI Taxonomy" id="54"/>
    <lineage>
        <taxon>Bacteria</taxon>
        <taxon>Pseudomonadati</taxon>
        <taxon>Myxococcota</taxon>
        <taxon>Polyangia</taxon>
        <taxon>Nannocystales</taxon>
        <taxon>Nannocystaceae</taxon>
        <taxon>Nannocystis</taxon>
    </lineage>
</organism>
<dbReference type="Proteomes" id="UP000199400">
    <property type="component" value="Unassembled WGS sequence"/>
</dbReference>
<dbReference type="Gene3D" id="3.30.530.20">
    <property type="match status" value="1"/>
</dbReference>
<dbReference type="EMBL" id="FOMX01000003">
    <property type="protein sequence ID" value="SFD66325.1"/>
    <property type="molecule type" value="Genomic_DNA"/>
</dbReference>
<evidence type="ECO:0000256" key="1">
    <source>
        <dbReference type="ARBA" id="ARBA00006817"/>
    </source>
</evidence>
<dbReference type="SUPFAM" id="SSF55961">
    <property type="entry name" value="Bet v1-like"/>
    <property type="match status" value="1"/>
</dbReference>
<dbReference type="RefSeq" id="WP_096329501.1">
    <property type="nucleotide sequence ID" value="NZ_FOMX01000003.1"/>
</dbReference>
<feature type="domain" description="Activator of Hsp90 ATPase homologue 1/2-like C-terminal" evidence="2">
    <location>
        <begin position="25"/>
        <end position="161"/>
    </location>
</feature>
<accession>A0A1I1U6P7</accession>
<dbReference type="Pfam" id="PF08327">
    <property type="entry name" value="AHSA1"/>
    <property type="match status" value="1"/>
</dbReference>
<proteinExistence type="inferred from homology"/>
<dbReference type="CDD" id="cd08891">
    <property type="entry name" value="SRPBCC_CalC"/>
    <property type="match status" value="1"/>
</dbReference>
<evidence type="ECO:0000313" key="3">
    <source>
        <dbReference type="EMBL" id="SFD66325.1"/>
    </source>
</evidence>
<comment type="similarity">
    <text evidence="1">Belongs to the AHA1 family.</text>
</comment>
<dbReference type="InterPro" id="IPR013538">
    <property type="entry name" value="ASHA1/2-like_C"/>
</dbReference>
<dbReference type="AlphaFoldDB" id="A0A1I1U6P7"/>
<dbReference type="OrthoDB" id="793407at2"/>
<reference evidence="4" key="1">
    <citation type="submission" date="2016-10" db="EMBL/GenBank/DDBJ databases">
        <authorList>
            <person name="Varghese N."/>
            <person name="Submissions S."/>
        </authorList>
    </citation>
    <scope>NUCLEOTIDE SEQUENCE [LARGE SCALE GENOMIC DNA]</scope>
    <source>
        <strain evidence="4">ATCC 25963</strain>
    </source>
</reference>
<keyword evidence="4" id="KW-1185">Reference proteome</keyword>
<gene>
    <name evidence="3" type="ORF">SAMN02745121_01009</name>
</gene>
<evidence type="ECO:0000313" key="4">
    <source>
        <dbReference type="Proteomes" id="UP000199400"/>
    </source>
</evidence>
<dbReference type="InterPro" id="IPR023393">
    <property type="entry name" value="START-like_dom_sf"/>
</dbReference>